<dbReference type="Gene3D" id="3.30.70.1730">
    <property type="match status" value="1"/>
</dbReference>
<dbReference type="HAMAP" id="MF_00362">
    <property type="entry name" value="Ribosomal_uL10"/>
    <property type="match status" value="1"/>
</dbReference>
<protein>
    <recommendedName>
        <fullName evidence="5 6">Large ribosomal subunit protein uL10</fullName>
    </recommendedName>
</protein>
<dbReference type="CDD" id="cd05797">
    <property type="entry name" value="Ribosomal_L10"/>
    <property type="match status" value="1"/>
</dbReference>
<dbReference type="EMBL" id="CP042304">
    <property type="protein sequence ID" value="QDZ10480.1"/>
    <property type="molecule type" value="Genomic_DNA"/>
</dbReference>
<evidence type="ECO:0000256" key="3">
    <source>
        <dbReference type="ARBA" id="ARBA00022980"/>
    </source>
</evidence>
<dbReference type="InterPro" id="IPR043141">
    <property type="entry name" value="Ribosomal_uL10-like_sf"/>
</dbReference>
<keyword evidence="3 6" id="KW-0689">Ribosomal protein</keyword>
<dbReference type="Pfam" id="PF00466">
    <property type="entry name" value="Ribosomal_L10"/>
    <property type="match status" value="1"/>
</dbReference>
<name>A0A5B8LT81_9HYPH</name>
<sequence length="173" mass="17930">MERAEKRELVASLQSALSGAGSIVLAQNTGLTVANLESLRREVKGAGGYVKIAKNRLAKLALKDTDHADISDLFIGPIVIAYAEDPMTAPKIAAKFADKNAKYVVLGGVMGKTALDANNVKALATMPSLNELRATLAGMLKQPATRIASVVVAPAGGIARVLAAHAEQSNKAA</sequence>
<dbReference type="OrthoDB" id="9791972at2"/>
<keyword evidence="4 6" id="KW-0687">Ribonucleoprotein</keyword>
<evidence type="ECO:0000256" key="5">
    <source>
        <dbReference type="ARBA" id="ARBA00035202"/>
    </source>
</evidence>
<keyword evidence="6" id="KW-0694">RNA-binding</keyword>
<evidence type="ECO:0000256" key="6">
    <source>
        <dbReference type="HAMAP-Rule" id="MF_00362"/>
    </source>
</evidence>
<dbReference type="NCBIfam" id="NF000955">
    <property type="entry name" value="PRK00099.1-1"/>
    <property type="match status" value="1"/>
</dbReference>
<dbReference type="PANTHER" id="PTHR11560">
    <property type="entry name" value="39S RIBOSOMAL PROTEIN L10, MITOCHONDRIAL"/>
    <property type="match status" value="1"/>
</dbReference>
<dbReference type="InterPro" id="IPR022973">
    <property type="entry name" value="Ribosomal_uL10_bac"/>
</dbReference>
<dbReference type="RefSeq" id="WP_146289268.1">
    <property type="nucleotide sequence ID" value="NZ_CP042304.1"/>
</dbReference>
<evidence type="ECO:0000256" key="4">
    <source>
        <dbReference type="ARBA" id="ARBA00023274"/>
    </source>
</evidence>
<evidence type="ECO:0000313" key="7">
    <source>
        <dbReference type="EMBL" id="QDZ10480.1"/>
    </source>
</evidence>
<accession>A0A5B8LT81</accession>
<gene>
    <name evidence="6" type="primary">rplJ</name>
    <name evidence="7" type="ORF">FPZ08_06785</name>
</gene>
<dbReference type="InterPro" id="IPR001790">
    <property type="entry name" value="Ribosomal_uL10"/>
</dbReference>
<dbReference type="SUPFAM" id="SSF160369">
    <property type="entry name" value="Ribosomal protein L10-like"/>
    <property type="match status" value="1"/>
</dbReference>
<dbReference type="Proteomes" id="UP000315364">
    <property type="component" value="Chromosome"/>
</dbReference>
<dbReference type="Gene3D" id="6.10.250.290">
    <property type="match status" value="1"/>
</dbReference>
<evidence type="ECO:0000256" key="1">
    <source>
        <dbReference type="ARBA" id="ARBA00002633"/>
    </source>
</evidence>
<comment type="similarity">
    <text evidence="2 6">Belongs to the universal ribosomal protein uL10 family.</text>
</comment>
<keyword evidence="8" id="KW-1185">Reference proteome</keyword>
<evidence type="ECO:0000256" key="2">
    <source>
        <dbReference type="ARBA" id="ARBA00008889"/>
    </source>
</evidence>
<reference evidence="7 8" key="1">
    <citation type="submission" date="2019-07" db="EMBL/GenBank/DDBJ databases">
        <title>Full genome sequence of Devosia sp. Gsoil 520.</title>
        <authorList>
            <person name="Im W.-T."/>
        </authorList>
    </citation>
    <scope>NUCLEOTIDE SEQUENCE [LARGE SCALE GENOMIC DNA]</scope>
    <source>
        <strain evidence="7 8">Gsoil 520</strain>
    </source>
</reference>
<dbReference type="AlphaFoldDB" id="A0A5B8LT81"/>
<dbReference type="GO" id="GO:0006412">
    <property type="term" value="P:translation"/>
    <property type="evidence" value="ECO:0007669"/>
    <property type="project" value="UniProtKB-UniRule"/>
</dbReference>
<evidence type="ECO:0000313" key="8">
    <source>
        <dbReference type="Proteomes" id="UP000315364"/>
    </source>
</evidence>
<dbReference type="GO" id="GO:0070180">
    <property type="term" value="F:large ribosomal subunit rRNA binding"/>
    <property type="evidence" value="ECO:0007669"/>
    <property type="project" value="UniProtKB-UniRule"/>
</dbReference>
<comment type="function">
    <text evidence="1 6">Forms part of the ribosomal stalk, playing a central role in the interaction of the ribosome with GTP-bound translation factors.</text>
</comment>
<dbReference type="KEGG" id="dea:FPZ08_06785"/>
<comment type="subunit">
    <text evidence="6">Part of the ribosomal stalk of the 50S ribosomal subunit. The N-terminus interacts with L11 and the large rRNA to form the base of the stalk. The C-terminus forms an elongated spine to which L12 dimers bind in a sequential fashion forming a multimeric L10(L12)X complex.</text>
</comment>
<dbReference type="InterPro" id="IPR047865">
    <property type="entry name" value="Ribosomal_uL10_bac_type"/>
</dbReference>
<keyword evidence="6" id="KW-0699">rRNA-binding</keyword>
<proteinExistence type="inferred from homology"/>
<organism evidence="7 8">
    <name type="scientific">Devosia ginsengisoli</name>
    <dbReference type="NCBI Taxonomy" id="400770"/>
    <lineage>
        <taxon>Bacteria</taxon>
        <taxon>Pseudomonadati</taxon>
        <taxon>Pseudomonadota</taxon>
        <taxon>Alphaproteobacteria</taxon>
        <taxon>Hyphomicrobiales</taxon>
        <taxon>Devosiaceae</taxon>
        <taxon>Devosia</taxon>
    </lineage>
</organism>
<dbReference type="GO" id="GO:1990904">
    <property type="term" value="C:ribonucleoprotein complex"/>
    <property type="evidence" value="ECO:0007669"/>
    <property type="project" value="UniProtKB-KW"/>
</dbReference>
<dbReference type="GO" id="GO:0005840">
    <property type="term" value="C:ribosome"/>
    <property type="evidence" value="ECO:0007669"/>
    <property type="project" value="UniProtKB-KW"/>
</dbReference>